<dbReference type="Proteomes" id="UP000468687">
    <property type="component" value="Unassembled WGS sequence"/>
</dbReference>
<organism evidence="2 3">
    <name type="scientific">Nocardioides zeae</name>
    <dbReference type="NCBI Taxonomy" id="1457234"/>
    <lineage>
        <taxon>Bacteria</taxon>
        <taxon>Bacillati</taxon>
        <taxon>Actinomycetota</taxon>
        <taxon>Actinomycetes</taxon>
        <taxon>Propionibacteriales</taxon>
        <taxon>Nocardioidaceae</taxon>
        <taxon>Nocardioides</taxon>
    </lineage>
</organism>
<feature type="region of interest" description="Disordered" evidence="1">
    <location>
        <begin position="25"/>
        <end position="46"/>
    </location>
</feature>
<comment type="caution">
    <text evidence="2">The sequence shown here is derived from an EMBL/GenBank/DDBJ whole genome shotgun (WGS) entry which is preliminary data.</text>
</comment>
<dbReference type="EMBL" id="JAAGXA010000009">
    <property type="protein sequence ID" value="NEN79384.1"/>
    <property type="molecule type" value="Genomic_DNA"/>
</dbReference>
<evidence type="ECO:0000256" key="1">
    <source>
        <dbReference type="SAM" id="MobiDB-lite"/>
    </source>
</evidence>
<dbReference type="AlphaFoldDB" id="A0A6P0HMB3"/>
<reference evidence="2 3" key="1">
    <citation type="journal article" date="2014" name="Int. J. Syst. Evol. Microbiol.">
        <title>Nocardioides zeae sp. nov., isolated from the stem of Zea mays.</title>
        <authorList>
            <person name="Glaeser S.P."/>
            <person name="McInroy J.A."/>
            <person name="Busse H.J."/>
            <person name="Kampfer P."/>
        </authorList>
    </citation>
    <scope>NUCLEOTIDE SEQUENCE [LARGE SCALE GENOMIC DNA]</scope>
    <source>
        <strain evidence="2 3">JCM 30728</strain>
    </source>
</reference>
<evidence type="ECO:0000313" key="2">
    <source>
        <dbReference type="EMBL" id="NEN79384.1"/>
    </source>
</evidence>
<name>A0A6P0HMB3_9ACTN</name>
<protein>
    <submittedName>
        <fullName evidence="2">Uncharacterized protein</fullName>
    </submittedName>
</protein>
<gene>
    <name evidence="2" type="ORF">G3T38_13955</name>
</gene>
<keyword evidence="3" id="KW-1185">Reference proteome</keyword>
<dbReference type="RefSeq" id="WP_163772920.1">
    <property type="nucleotide sequence ID" value="NZ_JAAGXA010000009.1"/>
</dbReference>
<evidence type="ECO:0000313" key="3">
    <source>
        <dbReference type="Proteomes" id="UP000468687"/>
    </source>
</evidence>
<accession>A0A6P0HMB3</accession>
<sequence>MTFVILFLALVGVVWFAATFRALLDDRGTPPRSHPDDTFAPRRELR</sequence>
<proteinExistence type="predicted"/>